<feature type="region of interest" description="Disordered" evidence="1">
    <location>
        <begin position="370"/>
        <end position="394"/>
    </location>
</feature>
<dbReference type="GO" id="GO:0036503">
    <property type="term" value="P:ERAD pathway"/>
    <property type="evidence" value="ECO:0007669"/>
    <property type="project" value="TreeGrafter"/>
</dbReference>
<name>A0A2I0AUF8_9ASPA</name>
<evidence type="ECO:0000313" key="4">
    <source>
        <dbReference type="Proteomes" id="UP000236161"/>
    </source>
</evidence>
<dbReference type="Proteomes" id="UP000236161">
    <property type="component" value="Unassembled WGS sequence"/>
</dbReference>
<feature type="domain" description="Ubiquitin-like" evidence="2">
    <location>
        <begin position="24"/>
        <end position="82"/>
    </location>
</feature>
<reference evidence="3 4" key="1">
    <citation type="journal article" date="2017" name="Nature">
        <title>The Apostasia genome and the evolution of orchids.</title>
        <authorList>
            <person name="Zhang G.Q."/>
            <person name="Liu K.W."/>
            <person name="Li Z."/>
            <person name="Lohaus R."/>
            <person name="Hsiao Y.Y."/>
            <person name="Niu S.C."/>
            <person name="Wang J.Y."/>
            <person name="Lin Y.C."/>
            <person name="Xu Q."/>
            <person name="Chen L.J."/>
            <person name="Yoshida K."/>
            <person name="Fujiwara S."/>
            <person name="Wang Z.W."/>
            <person name="Zhang Y.Q."/>
            <person name="Mitsuda N."/>
            <person name="Wang M."/>
            <person name="Liu G.H."/>
            <person name="Pecoraro L."/>
            <person name="Huang H.X."/>
            <person name="Xiao X.J."/>
            <person name="Lin M."/>
            <person name="Wu X.Y."/>
            <person name="Wu W.L."/>
            <person name="Chen Y.Y."/>
            <person name="Chang S.B."/>
            <person name="Sakamoto S."/>
            <person name="Ohme-Takagi M."/>
            <person name="Yagi M."/>
            <person name="Zeng S.J."/>
            <person name="Shen C.Y."/>
            <person name="Yeh C.M."/>
            <person name="Luo Y.B."/>
            <person name="Tsai W.C."/>
            <person name="Van de Peer Y."/>
            <person name="Liu Z.J."/>
        </authorList>
    </citation>
    <scope>NUCLEOTIDE SEQUENCE [LARGE SCALE GENOMIC DNA]</scope>
    <source>
        <strain evidence="4">cv. Shenzhen</strain>
        <tissue evidence="3">Stem</tissue>
    </source>
</reference>
<evidence type="ECO:0000313" key="3">
    <source>
        <dbReference type="EMBL" id="PKA59162.1"/>
    </source>
</evidence>
<keyword evidence="4" id="KW-1185">Reference proteome</keyword>
<dbReference type="InterPro" id="IPR029071">
    <property type="entry name" value="Ubiquitin-like_domsf"/>
</dbReference>
<evidence type="ECO:0000259" key="2">
    <source>
        <dbReference type="PROSITE" id="PS50053"/>
    </source>
</evidence>
<dbReference type="PANTHER" id="PTHR15204">
    <property type="entry name" value="LARGE PROLINE-RICH PROTEIN BAG6"/>
    <property type="match status" value="1"/>
</dbReference>
<dbReference type="Pfam" id="PF00240">
    <property type="entry name" value="ubiquitin"/>
    <property type="match status" value="1"/>
</dbReference>
<dbReference type="GO" id="GO:0051787">
    <property type="term" value="F:misfolded protein binding"/>
    <property type="evidence" value="ECO:0007669"/>
    <property type="project" value="TreeGrafter"/>
</dbReference>
<proteinExistence type="predicted"/>
<dbReference type="SMART" id="SM00213">
    <property type="entry name" value="UBQ"/>
    <property type="match status" value="1"/>
</dbReference>
<protein>
    <recommendedName>
        <fullName evidence="2">Ubiquitin-like domain-containing protein</fullName>
    </recommendedName>
</protein>
<evidence type="ECO:0000256" key="1">
    <source>
        <dbReference type="SAM" id="MobiDB-lite"/>
    </source>
</evidence>
<dbReference type="InterPro" id="IPR000626">
    <property type="entry name" value="Ubiquitin-like_dom"/>
</dbReference>
<dbReference type="PANTHER" id="PTHR15204:SF0">
    <property type="entry name" value="LARGE PROLINE-RICH PROTEIN BAG6"/>
    <property type="match status" value="1"/>
</dbReference>
<dbReference type="GO" id="GO:0031593">
    <property type="term" value="F:polyubiquitin modification-dependent protein binding"/>
    <property type="evidence" value="ECO:0007669"/>
    <property type="project" value="TreeGrafter"/>
</dbReference>
<gene>
    <name evidence="3" type="ORF">AXF42_Ash001255</name>
</gene>
<dbReference type="PROSITE" id="PS50053">
    <property type="entry name" value="UBIQUITIN_2"/>
    <property type="match status" value="1"/>
</dbReference>
<sequence>MGTSGAAKFPLLNDDVAANSETTVEIKIKTLDSQTYTLRVNKQVPVPDLKEKIATVTGVLSEQQRLICRGRVLKDDQLLSAYPSNSASGSMPPHRNQATRTVVVEAVNVDHGYIDSTVLSRVQQTSSRFPSAVSLGPQNITVIPDSLTTLRQYLDHMKNEFRTEMPGNSIFIFQHLARQLENHTGITDTLTRSSMQSSAIRSGFLLQNLGSLLLELGRTTMTLRLGQIPSEAVVNAGPAVFISASGPNPVMVQPVPFYPGSSFGGTHMGSTSPNLPEGGRGSAFLPRNIDIRIHTGSSSDSARTSATGNFIHQAASDHPGSATLAGESGVRVVPVRTVLVPARISNVQSEMSGNSVALLYPLLARVRHQNTGSPNDASDSQIDHEGQGSGFATELSSSNEAVGLDVASRSVNDQAVLFSNFLHQLMPLITQENAIVPNVPIAGPNPSSSSSSVVRSCLQAKQMIQVLALISSCHEDSV</sequence>
<dbReference type="FunFam" id="3.10.20.90:FF:000154">
    <property type="entry name" value="Large proline-rich protein BAG6"/>
    <property type="match status" value="1"/>
</dbReference>
<dbReference type="Gene3D" id="3.10.20.90">
    <property type="entry name" value="Phosphatidylinositol 3-kinase Catalytic Subunit, Chain A, domain 1"/>
    <property type="match status" value="1"/>
</dbReference>
<dbReference type="SUPFAM" id="SSF54236">
    <property type="entry name" value="Ubiquitin-like"/>
    <property type="match status" value="1"/>
</dbReference>
<feature type="compositionally biased region" description="Polar residues" evidence="1">
    <location>
        <begin position="370"/>
        <end position="380"/>
    </location>
</feature>
<dbReference type="GO" id="GO:0071818">
    <property type="term" value="C:BAT3 complex"/>
    <property type="evidence" value="ECO:0007669"/>
    <property type="project" value="TreeGrafter"/>
</dbReference>
<dbReference type="STRING" id="1088818.A0A2I0AUF8"/>
<dbReference type="EMBL" id="KZ451950">
    <property type="protein sequence ID" value="PKA59162.1"/>
    <property type="molecule type" value="Genomic_DNA"/>
</dbReference>
<organism evidence="3 4">
    <name type="scientific">Apostasia shenzhenica</name>
    <dbReference type="NCBI Taxonomy" id="1088818"/>
    <lineage>
        <taxon>Eukaryota</taxon>
        <taxon>Viridiplantae</taxon>
        <taxon>Streptophyta</taxon>
        <taxon>Embryophyta</taxon>
        <taxon>Tracheophyta</taxon>
        <taxon>Spermatophyta</taxon>
        <taxon>Magnoliopsida</taxon>
        <taxon>Liliopsida</taxon>
        <taxon>Asparagales</taxon>
        <taxon>Orchidaceae</taxon>
        <taxon>Apostasioideae</taxon>
        <taxon>Apostasia</taxon>
    </lineage>
</organism>
<dbReference type="AlphaFoldDB" id="A0A2I0AUF8"/>
<dbReference type="OrthoDB" id="267397at2759"/>
<accession>A0A2I0AUF8</accession>